<protein>
    <submittedName>
        <fullName evidence="22">Uncharacterized protein</fullName>
    </submittedName>
</protein>
<feature type="compositionally biased region" description="Polar residues" evidence="19">
    <location>
        <begin position="78"/>
        <end position="89"/>
    </location>
</feature>
<keyword evidence="14" id="KW-0628">Postsynaptic cell membrane</keyword>
<dbReference type="CDD" id="cd19007">
    <property type="entry name" value="LGIC_ECD_GABAR_GRD-like"/>
    <property type="match status" value="1"/>
</dbReference>
<keyword evidence="13" id="KW-0868">Chloride</keyword>
<comment type="caution">
    <text evidence="22">The sequence shown here is derived from an EMBL/GenBank/DDBJ whole genome shotgun (WGS) entry which is preliminary data.</text>
</comment>
<dbReference type="InterPro" id="IPR006029">
    <property type="entry name" value="Neurotrans-gated_channel_TM"/>
</dbReference>
<feature type="region of interest" description="Disordered" evidence="19">
    <location>
        <begin position="60"/>
        <end position="97"/>
    </location>
</feature>
<evidence type="ECO:0000256" key="5">
    <source>
        <dbReference type="ARBA" id="ARBA00022989"/>
    </source>
</evidence>
<evidence type="ECO:0000256" key="10">
    <source>
        <dbReference type="ARBA" id="ARBA00023170"/>
    </source>
</evidence>
<keyword evidence="7 18" id="KW-0406">Ion transport</keyword>
<dbReference type="AlphaFoldDB" id="A0AAD9MZ14"/>
<keyword evidence="8 18" id="KW-0472">Membrane</keyword>
<keyword evidence="2" id="KW-1003">Cell membrane</keyword>
<evidence type="ECO:0000256" key="8">
    <source>
        <dbReference type="ARBA" id="ARBA00023136"/>
    </source>
</evidence>
<evidence type="ECO:0000256" key="19">
    <source>
        <dbReference type="SAM" id="MobiDB-lite"/>
    </source>
</evidence>
<evidence type="ECO:0000256" key="1">
    <source>
        <dbReference type="ARBA" id="ARBA00022448"/>
    </source>
</evidence>
<evidence type="ECO:0000313" key="23">
    <source>
        <dbReference type="Proteomes" id="UP001208570"/>
    </source>
</evidence>
<feature type="transmembrane region" description="Helical" evidence="18">
    <location>
        <begin position="441"/>
        <end position="463"/>
    </location>
</feature>
<dbReference type="GO" id="GO:0005254">
    <property type="term" value="F:chloride channel activity"/>
    <property type="evidence" value="ECO:0007669"/>
    <property type="project" value="UniProtKB-KW"/>
</dbReference>
<evidence type="ECO:0000256" key="17">
    <source>
        <dbReference type="ARBA" id="ARBA00034104"/>
    </source>
</evidence>
<keyword evidence="4" id="KW-0732">Signal</keyword>
<dbReference type="GO" id="GO:0005230">
    <property type="term" value="F:extracellular ligand-gated monoatomic ion channel activity"/>
    <property type="evidence" value="ECO:0007669"/>
    <property type="project" value="InterPro"/>
</dbReference>
<keyword evidence="10" id="KW-0675">Receptor</keyword>
<accession>A0AAD9MZ14</accession>
<keyword evidence="23" id="KW-1185">Reference proteome</keyword>
<evidence type="ECO:0000256" key="7">
    <source>
        <dbReference type="ARBA" id="ARBA00023065"/>
    </source>
</evidence>
<dbReference type="PRINTS" id="PR00253">
    <property type="entry name" value="GABAARECEPTR"/>
</dbReference>
<dbReference type="InterPro" id="IPR018000">
    <property type="entry name" value="Neurotransmitter_ion_chnl_CS"/>
</dbReference>
<feature type="domain" description="Neurotransmitter-gated ion-channel transmembrane" evidence="21">
    <location>
        <begin position="486"/>
        <end position="581"/>
    </location>
</feature>
<keyword evidence="11" id="KW-0869">Chloride channel</keyword>
<evidence type="ECO:0000256" key="14">
    <source>
        <dbReference type="ARBA" id="ARBA00023257"/>
    </source>
</evidence>
<gene>
    <name evidence="22" type="ORF">LSH36_474g04060</name>
</gene>
<dbReference type="FunFam" id="2.70.170.10:FF:000043">
    <property type="entry name" value="Gamma-aminobutyric acid receptor alpha-like"/>
    <property type="match status" value="1"/>
</dbReference>
<dbReference type="PRINTS" id="PR01079">
    <property type="entry name" value="GABAARALPHA"/>
</dbReference>
<dbReference type="InterPro" id="IPR006028">
    <property type="entry name" value="GABAA/Glycine_rcpt"/>
</dbReference>
<evidence type="ECO:0000259" key="21">
    <source>
        <dbReference type="Pfam" id="PF02932"/>
    </source>
</evidence>
<dbReference type="Gene3D" id="1.20.58.390">
    <property type="entry name" value="Neurotransmitter-gated ion-channel transmembrane domain"/>
    <property type="match status" value="1"/>
</dbReference>
<dbReference type="GO" id="GO:0034707">
    <property type="term" value="C:chloride channel complex"/>
    <property type="evidence" value="ECO:0007669"/>
    <property type="project" value="UniProtKB-KW"/>
</dbReference>
<dbReference type="SUPFAM" id="SSF90112">
    <property type="entry name" value="Neurotransmitter-gated ion-channel transmembrane pore"/>
    <property type="match status" value="1"/>
</dbReference>
<dbReference type="Pfam" id="PF02931">
    <property type="entry name" value="Neur_chan_LBD"/>
    <property type="match status" value="1"/>
</dbReference>
<keyword evidence="9" id="KW-1015">Disulfide bond</keyword>
<keyword evidence="15" id="KW-1071">Ligand-gated ion channel</keyword>
<dbReference type="Pfam" id="PF02932">
    <property type="entry name" value="Neur_chan_memb"/>
    <property type="match status" value="2"/>
</dbReference>
<evidence type="ECO:0000313" key="22">
    <source>
        <dbReference type="EMBL" id="KAK2148946.1"/>
    </source>
</evidence>
<dbReference type="SUPFAM" id="SSF63712">
    <property type="entry name" value="Nicotinic receptor ligand binding domain-like"/>
    <property type="match status" value="1"/>
</dbReference>
<keyword evidence="5 18" id="KW-1133">Transmembrane helix</keyword>
<evidence type="ECO:0000256" key="6">
    <source>
        <dbReference type="ARBA" id="ARBA00023018"/>
    </source>
</evidence>
<keyword evidence="12" id="KW-0325">Glycoprotein</keyword>
<organism evidence="22 23">
    <name type="scientific">Paralvinella palmiformis</name>
    <dbReference type="NCBI Taxonomy" id="53620"/>
    <lineage>
        <taxon>Eukaryota</taxon>
        <taxon>Metazoa</taxon>
        <taxon>Spiralia</taxon>
        <taxon>Lophotrochozoa</taxon>
        <taxon>Annelida</taxon>
        <taxon>Polychaeta</taxon>
        <taxon>Sedentaria</taxon>
        <taxon>Canalipalpata</taxon>
        <taxon>Terebellida</taxon>
        <taxon>Terebelliformia</taxon>
        <taxon>Alvinellidae</taxon>
        <taxon>Paralvinella</taxon>
    </lineage>
</organism>
<dbReference type="Proteomes" id="UP001208570">
    <property type="component" value="Unassembled WGS sequence"/>
</dbReference>
<keyword evidence="1 18" id="KW-0813">Transport</keyword>
<dbReference type="Gene3D" id="2.70.170.10">
    <property type="entry name" value="Neurotransmitter-gated ion-channel ligand-binding domain"/>
    <property type="match status" value="1"/>
</dbReference>
<proteinExistence type="inferred from homology"/>
<sequence length="586" mass="67266">MTLSSHDRFDSLTGCHPSSLVILLCYVTPGTCLRVLILKMGKMVRVGQRKAGSSGLMRVGTVRPPTVYGQPPGKTSKRYTSGSLKSPSQLKRPRDGKEKKVADFCLSSRHRLDQLRGFHGSPRLEHFCVMMRRTLSTSVRLLCLGIVCCLASQLDENGGTHSHESFTNILNELLETYERRVRPGISGMFGPPTKILVDVNIRSMGPISEVDMTYSMDAYFRQTWVDKRLCFNGSHEMMAVQIKLLEKIWKPDTYFYNGHEAYLHTITSPNKLLRIMKNGTILYSMRLTIKAKCPMYLQYFPMDEQSCPLQIGSYAYTKDQIHYEWKYGPGRSIKASSDMRLSTFDLIGYPAWNVTIRRTGGEYSTLKVNFKLRRHTGYFLIQVYVPSALIVILSWVTFWLNREASADRVGLGITCFLTLTTLSMDTRDALPKVSYATALDWFVITCFIFVISSLLEVAGVHYFTKIGSGEPNLPQSEEDYDDDEEDDTEPNGEVYTYQVNNHGYYYQSGVSMLRKRVRQTRDPRLDPCFYRFWKCLQGSSHYKKLMRRHSQRSGVNSVSKIDKMSRILFPLVFIMFNVIYWISYSK</sequence>
<keyword evidence="16 18" id="KW-0407">Ion channel</keyword>
<dbReference type="GO" id="GO:0045211">
    <property type="term" value="C:postsynaptic membrane"/>
    <property type="evidence" value="ECO:0007669"/>
    <property type="project" value="UniProtKB-SubCell"/>
</dbReference>
<evidence type="ECO:0000259" key="20">
    <source>
        <dbReference type="Pfam" id="PF02931"/>
    </source>
</evidence>
<evidence type="ECO:0000256" key="13">
    <source>
        <dbReference type="ARBA" id="ARBA00023214"/>
    </source>
</evidence>
<dbReference type="GO" id="GO:0004890">
    <property type="term" value="F:GABA-A receptor activity"/>
    <property type="evidence" value="ECO:0007669"/>
    <property type="project" value="InterPro"/>
</dbReference>
<dbReference type="InterPro" id="IPR006202">
    <property type="entry name" value="Neur_chan_lig-bd"/>
</dbReference>
<dbReference type="CDD" id="cd19049">
    <property type="entry name" value="LGIC_TM_anion"/>
    <property type="match status" value="1"/>
</dbReference>
<dbReference type="InterPro" id="IPR036734">
    <property type="entry name" value="Neur_chan_lig-bd_sf"/>
</dbReference>
<dbReference type="PRINTS" id="PR00252">
    <property type="entry name" value="NRIONCHANNEL"/>
</dbReference>
<dbReference type="EMBL" id="JAODUP010000474">
    <property type="protein sequence ID" value="KAK2148946.1"/>
    <property type="molecule type" value="Genomic_DNA"/>
</dbReference>
<evidence type="ECO:0000256" key="11">
    <source>
        <dbReference type="ARBA" id="ARBA00023173"/>
    </source>
</evidence>
<feature type="transmembrane region" description="Helical" evidence="18">
    <location>
        <begin position="20"/>
        <end position="40"/>
    </location>
</feature>
<feature type="transmembrane region" description="Helical" evidence="18">
    <location>
        <begin position="567"/>
        <end position="584"/>
    </location>
</feature>
<dbReference type="InterPro" id="IPR006201">
    <property type="entry name" value="Neur_channel"/>
</dbReference>
<evidence type="ECO:0000256" key="12">
    <source>
        <dbReference type="ARBA" id="ARBA00023180"/>
    </source>
</evidence>
<comment type="similarity">
    <text evidence="18">Belongs to the ligand-gated ion channel (TC 1.A.9) family.</text>
</comment>
<feature type="domain" description="Neurotransmitter-gated ion-channel transmembrane" evidence="21">
    <location>
        <begin position="383"/>
        <end position="465"/>
    </location>
</feature>
<evidence type="ECO:0000256" key="16">
    <source>
        <dbReference type="ARBA" id="ARBA00023303"/>
    </source>
</evidence>
<dbReference type="PROSITE" id="PS00236">
    <property type="entry name" value="NEUROTR_ION_CHANNEL"/>
    <property type="match status" value="1"/>
</dbReference>
<name>A0AAD9MZ14_9ANNE</name>
<evidence type="ECO:0000256" key="3">
    <source>
        <dbReference type="ARBA" id="ARBA00022692"/>
    </source>
</evidence>
<dbReference type="NCBIfam" id="TIGR00860">
    <property type="entry name" value="LIC"/>
    <property type="match status" value="1"/>
</dbReference>
<evidence type="ECO:0000256" key="18">
    <source>
        <dbReference type="RuleBase" id="RU000687"/>
    </source>
</evidence>
<dbReference type="InterPro" id="IPR036719">
    <property type="entry name" value="Neuro-gated_channel_TM_sf"/>
</dbReference>
<comment type="subcellular location">
    <subcellularLocation>
        <location evidence="17">Postsynaptic cell membrane</location>
        <topology evidence="17">Multi-pass membrane protein</topology>
    </subcellularLocation>
</comment>
<keyword evidence="3 18" id="KW-0812">Transmembrane</keyword>
<evidence type="ECO:0000256" key="2">
    <source>
        <dbReference type="ARBA" id="ARBA00022475"/>
    </source>
</evidence>
<feature type="transmembrane region" description="Helical" evidence="18">
    <location>
        <begin position="377"/>
        <end position="400"/>
    </location>
</feature>
<keyword evidence="6" id="KW-0770">Synapse</keyword>
<feature type="domain" description="Neurotransmitter-gated ion-channel ligand-binding" evidence="20">
    <location>
        <begin position="167"/>
        <end position="376"/>
    </location>
</feature>
<evidence type="ECO:0000256" key="15">
    <source>
        <dbReference type="ARBA" id="ARBA00023286"/>
    </source>
</evidence>
<dbReference type="InterPro" id="IPR038050">
    <property type="entry name" value="Neuro_actylchol_rec"/>
</dbReference>
<dbReference type="PANTHER" id="PTHR18945">
    <property type="entry name" value="NEUROTRANSMITTER GATED ION CHANNEL"/>
    <property type="match status" value="1"/>
</dbReference>
<feature type="compositionally biased region" description="Acidic residues" evidence="19">
    <location>
        <begin position="476"/>
        <end position="490"/>
    </location>
</feature>
<reference evidence="22" key="1">
    <citation type="journal article" date="2023" name="Mol. Biol. Evol.">
        <title>Third-Generation Sequencing Reveals the Adaptive Role of the Epigenome in Three Deep-Sea Polychaetes.</title>
        <authorList>
            <person name="Perez M."/>
            <person name="Aroh O."/>
            <person name="Sun Y."/>
            <person name="Lan Y."/>
            <person name="Juniper S.K."/>
            <person name="Young C.R."/>
            <person name="Angers B."/>
            <person name="Qian P.Y."/>
        </authorList>
    </citation>
    <scope>NUCLEOTIDE SEQUENCE</scope>
    <source>
        <strain evidence="22">P08H-3</strain>
    </source>
</reference>
<evidence type="ECO:0000256" key="4">
    <source>
        <dbReference type="ARBA" id="ARBA00022729"/>
    </source>
</evidence>
<feature type="region of interest" description="Disordered" evidence="19">
    <location>
        <begin position="472"/>
        <end position="492"/>
    </location>
</feature>
<dbReference type="InterPro" id="IPR001390">
    <property type="entry name" value="GABAAa_rcpt"/>
</dbReference>
<evidence type="ECO:0000256" key="9">
    <source>
        <dbReference type="ARBA" id="ARBA00023157"/>
    </source>
</evidence>